<proteinExistence type="predicted"/>
<protein>
    <submittedName>
        <fullName evidence="1">Uncharacterized protein</fullName>
    </submittedName>
</protein>
<accession>A0ABD2VX35</accession>
<evidence type="ECO:0000313" key="1">
    <source>
        <dbReference type="EMBL" id="KAL3385294.1"/>
    </source>
</evidence>
<sequence length="73" mass="8692">MPFLKCHKESRLKGLIERSKRNGWRCAIYDNGLPPDKSRYIGNWENDAKQGFGIQYWRLVYTMSRHAPCLNIY</sequence>
<evidence type="ECO:0000313" key="2">
    <source>
        <dbReference type="Proteomes" id="UP001627154"/>
    </source>
</evidence>
<dbReference type="Proteomes" id="UP001627154">
    <property type="component" value="Unassembled WGS sequence"/>
</dbReference>
<keyword evidence="2" id="KW-1185">Reference proteome</keyword>
<organism evidence="1 2">
    <name type="scientific">Trichogramma kaykai</name>
    <dbReference type="NCBI Taxonomy" id="54128"/>
    <lineage>
        <taxon>Eukaryota</taxon>
        <taxon>Metazoa</taxon>
        <taxon>Ecdysozoa</taxon>
        <taxon>Arthropoda</taxon>
        <taxon>Hexapoda</taxon>
        <taxon>Insecta</taxon>
        <taxon>Pterygota</taxon>
        <taxon>Neoptera</taxon>
        <taxon>Endopterygota</taxon>
        <taxon>Hymenoptera</taxon>
        <taxon>Apocrita</taxon>
        <taxon>Proctotrupomorpha</taxon>
        <taxon>Chalcidoidea</taxon>
        <taxon>Trichogrammatidae</taxon>
        <taxon>Trichogramma</taxon>
    </lineage>
</organism>
<comment type="caution">
    <text evidence="1">The sequence shown here is derived from an EMBL/GenBank/DDBJ whole genome shotgun (WGS) entry which is preliminary data.</text>
</comment>
<dbReference type="EMBL" id="JBJJXI010000158">
    <property type="protein sequence ID" value="KAL3385294.1"/>
    <property type="molecule type" value="Genomic_DNA"/>
</dbReference>
<reference evidence="1 2" key="1">
    <citation type="journal article" date="2024" name="bioRxiv">
        <title>A reference genome for Trichogramma kaykai: A tiny desert-dwelling parasitoid wasp with competing sex-ratio distorters.</title>
        <authorList>
            <person name="Culotta J."/>
            <person name="Lindsey A.R."/>
        </authorList>
    </citation>
    <scope>NUCLEOTIDE SEQUENCE [LARGE SCALE GENOMIC DNA]</scope>
    <source>
        <strain evidence="1 2">KSX58</strain>
    </source>
</reference>
<name>A0ABD2VX35_9HYME</name>
<gene>
    <name evidence="1" type="ORF">TKK_019073</name>
</gene>
<dbReference type="SUPFAM" id="SSF82185">
    <property type="entry name" value="Histone H3 K4-specific methyltransferase SET7/9 N-terminal domain"/>
    <property type="match status" value="1"/>
</dbReference>
<dbReference type="AlphaFoldDB" id="A0ABD2VX35"/>